<protein>
    <submittedName>
        <fullName evidence="1">Uncharacterized protein</fullName>
    </submittedName>
</protein>
<name>A0A080M2B8_9PROT</name>
<accession>A0A080M2B8</accession>
<gene>
    <name evidence="1" type="ORF">AW09_000241</name>
</gene>
<organism evidence="1 2">
    <name type="scientific">Candidatus Accumulibacter phosphatis</name>
    <dbReference type="NCBI Taxonomy" id="327160"/>
    <lineage>
        <taxon>Bacteria</taxon>
        <taxon>Pseudomonadati</taxon>
        <taxon>Pseudomonadota</taxon>
        <taxon>Betaproteobacteria</taxon>
        <taxon>Candidatus Accumulibacter</taxon>
    </lineage>
</organism>
<evidence type="ECO:0000313" key="1">
    <source>
        <dbReference type="EMBL" id="KFB74475.1"/>
    </source>
</evidence>
<proteinExistence type="predicted"/>
<dbReference type="Proteomes" id="UP000020077">
    <property type="component" value="Unassembled WGS sequence"/>
</dbReference>
<dbReference type="EMBL" id="JDVG02000032">
    <property type="protein sequence ID" value="KFB74475.1"/>
    <property type="molecule type" value="Genomic_DNA"/>
</dbReference>
<sequence length="51" mass="5523">MVEKYGRDVGMMTECIIQEHRPATGDEEDMAVAVIGQALSQVSGYGKHGQV</sequence>
<reference evidence="1 2" key="1">
    <citation type="submission" date="2014-02" db="EMBL/GenBank/DDBJ databases">
        <title>Expanding our view of genomic diversity in Candidatus Accumulibacter clades.</title>
        <authorList>
            <person name="Skennerton C.T."/>
            <person name="Barr J.J."/>
            <person name="Slater F.R."/>
            <person name="Bond P.L."/>
            <person name="Tyson G.W."/>
        </authorList>
    </citation>
    <scope>NUCLEOTIDE SEQUENCE [LARGE SCALE GENOMIC DNA]</scope>
    <source>
        <strain evidence="2">BA-91</strain>
    </source>
</reference>
<comment type="caution">
    <text evidence="1">The sequence shown here is derived from an EMBL/GenBank/DDBJ whole genome shotgun (WGS) entry which is preliminary data.</text>
</comment>
<dbReference type="AlphaFoldDB" id="A0A080M2B8"/>
<evidence type="ECO:0000313" key="2">
    <source>
        <dbReference type="Proteomes" id="UP000020077"/>
    </source>
</evidence>